<proteinExistence type="predicted"/>
<name>A0A1M5STF6_BUTFI</name>
<dbReference type="Proteomes" id="UP000184278">
    <property type="component" value="Unassembled WGS sequence"/>
</dbReference>
<evidence type="ECO:0000313" key="2">
    <source>
        <dbReference type="Proteomes" id="UP000184278"/>
    </source>
</evidence>
<evidence type="ECO:0000313" key="1">
    <source>
        <dbReference type="EMBL" id="SHH41786.1"/>
    </source>
</evidence>
<dbReference type="GeneID" id="89509296"/>
<gene>
    <name evidence="1" type="ORF">SAMN02745229_00393</name>
</gene>
<accession>A0A1M5STF6</accession>
<dbReference type="AlphaFoldDB" id="A0A1M5STF6"/>
<dbReference type="EMBL" id="FQXK01000004">
    <property type="protein sequence ID" value="SHH41786.1"/>
    <property type="molecule type" value="Genomic_DNA"/>
</dbReference>
<dbReference type="InterPro" id="IPR019657">
    <property type="entry name" value="ComFB"/>
</dbReference>
<keyword evidence="2" id="KW-1185">Reference proteome</keyword>
<sequence length="90" mass="10284">MQLTNYMEKIVLDRLDTVLGMFPNICTCDECKQDIANLTLNHLPPKYTSSEKGAIFLNMEAQNKQYDAMVVQEIVKATNIISQNPRHPKN</sequence>
<dbReference type="RefSeq" id="WP_073385084.1">
    <property type="nucleotide sequence ID" value="NZ_FQXK01000004.1"/>
</dbReference>
<dbReference type="STRING" id="1121131.SAMN02745229_00393"/>
<dbReference type="OrthoDB" id="5616024at2"/>
<reference evidence="2" key="1">
    <citation type="submission" date="2016-11" db="EMBL/GenBank/DDBJ databases">
        <authorList>
            <person name="Varghese N."/>
            <person name="Submissions S."/>
        </authorList>
    </citation>
    <scope>NUCLEOTIDE SEQUENCE [LARGE SCALE GENOMIC DNA]</scope>
    <source>
        <strain evidence="2">DSM 3071</strain>
    </source>
</reference>
<organism evidence="1 2">
    <name type="scientific">Butyrivibrio fibrisolvens DSM 3071</name>
    <dbReference type="NCBI Taxonomy" id="1121131"/>
    <lineage>
        <taxon>Bacteria</taxon>
        <taxon>Bacillati</taxon>
        <taxon>Bacillota</taxon>
        <taxon>Clostridia</taxon>
        <taxon>Lachnospirales</taxon>
        <taxon>Lachnospiraceae</taxon>
        <taxon>Butyrivibrio</taxon>
    </lineage>
</organism>
<dbReference type="Pfam" id="PF10719">
    <property type="entry name" value="ComFB"/>
    <property type="match status" value="1"/>
</dbReference>
<protein>
    <submittedName>
        <fullName evidence="1">Competence protein ComFB</fullName>
    </submittedName>
</protein>